<evidence type="ECO:0008006" key="3">
    <source>
        <dbReference type="Google" id="ProtNLM"/>
    </source>
</evidence>
<protein>
    <recommendedName>
        <fullName evidence="3">DNA-directed RNA polymerase beta subunit</fullName>
    </recommendedName>
</protein>
<evidence type="ECO:0000313" key="1">
    <source>
        <dbReference type="EMBL" id="MDT2809373.1"/>
    </source>
</evidence>
<comment type="caution">
    <text evidence="1">The sequence shown here is derived from an EMBL/GenBank/DDBJ whole genome shotgun (WGS) entry which is preliminary data.</text>
</comment>
<evidence type="ECO:0000313" key="2">
    <source>
        <dbReference type="Proteomes" id="UP001256711"/>
    </source>
</evidence>
<dbReference type="RefSeq" id="WP_270596601.1">
    <property type="nucleotide sequence ID" value="NZ_JAQESC010000001.1"/>
</dbReference>
<accession>A0AAW8TSU4</accession>
<dbReference type="Proteomes" id="UP001256711">
    <property type="component" value="Unassembled WGS sequence"/>
</dbReference>
<dbReference type="EMBL" id="JARQBJ010000001">
    <property type="protein sequence ID" value="MDT2809373.1"/>
    <property type="molecule type" value="Genomic_DNA"/>
</dbReference>
<reference evidence="1" key="1">
    <citation type="submission" date="2023-03" db="EMBL/GenBank/DDBJ databases">
        <authorList>
            <person name="Shen W."/>
            <person name="Cai J."/>
        </authorList>
    </citation>
    <scope>NUCLEOTIDE SEQUENCE</scope>
    <source>
        <strain evidence="1">B226-2</strain>
    </source>
</reference>
<name>A0AAW8TSU4_9ENTE</name>
<organism evidence="1 2">
    <name type="scientific">Enterococcus asini</name>
    <dbReference type="NCBI Taxonomy" id="57732"/>
    <lineage>
        <taxon>Bacteria</taxon>
        <taxon>Bacillati</taxon>
        <taxon>Bacillota</taxon>
        <taxon>Bacilli</taxon>
        <taxon>Lactobacillales</taxon>
        <taxon>Enterococcaceae</taxon>
        <taxon>Enterococcus</taxon>
    </lineage>
</organism>
<gene>
    <name evidence="1" type="ORF">P7H43_02540</name>
</gene>
<sequence>MKNELHPYQDRKKLKWNGFYLSEHTSQLAKEKKEQAVLWPQKPLMMQGEINQILTTALMKNQPITLQKEELDQDGHYLPDIVGVIQAYDELGLFIGGEKVHYDEIRHVALGRAVKWSDLT</sequence>
<proteinExistence type="predicted"/>
<dbReference type="AlphaFoldDB" id="A0AAW8TSU4"/>